<feature type="region of interest" description="Disordered" evidence="2">
    <location>
        <begin position="1"/>
        <end position="75"/>
    </location>
</feature>
<evidence type="ECO:0000256" key="2">
    <source>
        <dbReference type="SAM" id="MobiDB-lite"/>
    </source>
</evidence>
<evidence type="ECO:0000259" key="3">
    <source>
        <dbReference type="Pfam" id="PF00266"/>
    </source>
</evidence>
<sequence length="528" mass="57966">MSAGADPWADPVVGALPGAVSSLRTTGDNPWATSSQTASPILGQSSDSQHTSSPKAKSEGTESQESGRGQKNLSSSALGEATWGEYGLPKLGHAAAKYWPMKKDFTSLNNGSYGHCPKPVCDTYKLLQDRQEESPDLFRRTMMKELLLDSCSKVAKLLNCDAADVAMISNASTGTNAVLRDIVYSTGDAILYLSTGYGAVERNIQYLIDTEKKRGVELHKVAVPVRLPSTHDEIMKSFGRTINEAQSQGKRIRVGVVDTICSVPGAKMPWEQMVKHLRDKQILSLVDGAHGIGQIPIDLSTVDPDFFVSNCHKWFYAHRGCAVFYTAKRNKGIQRASLPIGWDYESDPSPESNTWWAQWATPGTIDNSSFMTVSAALDFRQMLGGEERIMAYKRELAIQGGIAASRILGTSVMDVPGNQLTAAMVNVRLPIVFPPTSSGEGRDKGREWDPANDLMWIRGGHNYFFETQMNEFKLATMVFAHDGKIWARFSAEVYLEVSDFEYAARVLLEICRRINAGEALRKDSSATA</sequence>
<name>A0A316YFB0_9BASI</name>
<dbReference type="PANTHER" id="PTHR43092:SF2">
    <property type="entry name" value="HERCYNYLCYSTEINE SULFOXIDE LYASE"/>
    <property type="match status" value="1"/>
</dbReference>
<dbReference type="EMBL" id="KZ819638">
    <property type="protein sequence ID" value="PWN88240.1"/>
    <property type="molecule type" value="Genomic_DNA"/>
</dbReference>
<keyword evidence="4" id="KW-0808">Transferase</keyword>
<evidence type="ECO:0000313" key="5">
    <source>
        <dbReference type="Proteomes" id="UP000245768"/>
    </source>
</evidence>
<keyword evidence="1" id="KW-0663">Pyridoxal phosphate</keyword>
<dbReference type="RefSeq" id="XP_025375438.1">
    <property type="nucleotide sequence ID" value="XM_025518933.1"/>
</dbReference>
<dbReference type="PANTHER" id="PTHR43092">
    <property type="entry name" value="L-CYSTEINE DESULFHYDRASE"/>
    <property type="match status" value="1"/>
</dbReference>
<proteinExistence type="predicted"/>
<dbReference type="GO" id="GO:0016740">
    <property type="term" value="F:transferase activity"/>
    <property type="evidence" value="ECO:0007669"/>
    <property type="project" value="UniProtKB-KW"/>
</dbReference>
<evidence type="ECO:0000256" key="1">
    <source>
        <dbReference type="ARBA" id="ARBA00022898"/>
    </source>
</evidence>
<dbReference type="OrthoDB" id="5978656at2759"/>
<dbReference type="InParanoid" id="A0A316YFB0"/>
<reference evidence="4 5" key="1">
    <citation type="journal article" date="2018" name="Mol. Biol. Evol.">
        <title>Broad Genomic Sampling Reveals a Smut Pathogenic Ancestry of the Fungal Clade Ustilaginomycotina.</title>
        <authorList>
            <person name="Kijpornyongpan T."/>
            <person name="Mondo S.J."/>
            <person name="Barry K."/>
            <person name="Sandor L."/>
            <person name="Lee J."/>
            <person name="Lipzen A."/>
            <person name="Pangilinan J."/>
            <person name="LaButti K."/>
            <person name="Hainaut M."/>
            <person name="Henrissat B."/>
            <person name="Grigoriev I.V."/>
            <person name="Spatafora J.W."/>
            <person name="Aime M.C."/>
        </authorList>
    </citation>
    <scope>NUCLEOTIDE SEQUENCE [LARGE SCALE GENOMIC DNA]</scope>
    <source>
        <strain evidence="4 5">MCA 4198</strain>
    </source>
</reference>
<protein>
    <submittedName>
        <fullName evidence="4">PLP-dependent transferase</fullName>
    </submittedName>
</protein>
<dbReference type="GeneID" id="37040849"/>
<dbReference type="STRING" id="215250.A0A316YFB0"/>
<keyword evidence="5" id="KW-1185">Reference proteome</keyword>
<dbReference type="InterPro" id="IPR015424">
    <property type="entry name" value="PyrdxlP-dep_Trfase"/>
</dbReference>
<feature type="domain" description="Aminotransferase class V" evidence="3">
    <location>
        <begin position="152"/>
        <end position="426"/>
    </location>
</feature>
<dbReference type="AlphaFoldDB" id="A0A316YFB0"/>
<dbReference type="InterPro" id="IPR015421">
    <property type="entry name" value="PyrdxlP-dep_Trfase_major"/>
</dbReference>
<organism evidence="4 5">
    <name type="scientific">Acaromyces ingoldii</name>
    <dbReference type="NCBI Taxonomy" id="215250"/>
    <lineage>
        <taxon>Eukaryota</taxon>
        <taxon>Fungi</taxon>
        <taxon>Dikarya</taxon>
        <taxon>Basidiomycota</taxon>
        <taxon>Ustilaginomycotina</taxon>
        <taxon>Exobasidiomycetes</taxon>
        <taxon>Exobasidiales</taxon>
        <taxon>Cryptobasidiaceae</taxon>
        <taxon>Acaromyces</taxon>
    </lineage>
</organism>
<evidence type="ECO:0000313" key="4">
    <source>
        <dbReference type="EMBL" id="PWN88240.1"/>
    </source>
</evidence>
<dbReference type="Gene3D" id="3.40.640.10">
    <property type="entry name" value="Type I PLP-dependent aspartate aminotransferase-like (Major domain)"/>
    <property type="match status" value="1"/>
</dbReference>
<dbReference type="Pfam" id="PF00266">
    <property type="entry name" value="Aminotran_5"/>
    <property type="match status" value="1"/>
</dbReference>
<feature type="compositionally biased region" description="Polar residues" evidence="2">
    <location>
        <begin position="22"/>
        <end position="75"/>
    </location>
</feature>
<dbReference type="Proteomes" id="UP000245768">
    <property type="component" value="Unassembled WGS sequence"/>
</dbReference>
<gene>
    <name evidence="4" type="ORF">FA10DRAFT_233075</name>
</gene>
<dbReference type="FunCoup" id="A0A316YFB0">
    <property type="interactions" value="13"/>
</dbReference>
<dbReference type="InterPro" id="IPR000192">
    <property type="entry name" value="Aminotrans_V_dom"/>
</dbReference>
<dbReference type="SUPFAM" id="SSF53383">
    <property type="entry name" value="PLP-dependent transferases"/>
    <property type="match status" value="1"/>
</dbReference>
<accession>A0A316YFB0</accession>